<dbReference type="InterPro" id="IPR022783">
    <property type="entry name" value="GCFC_dom"/>
</dbReference>
<evidence type="ECO:0000256" key="1">
    <source>
        <dbReference type="ARBA" id="ARBA00004123"/>
    </source>
</evidence>
<feature type="coiled-coil region" evidence="8">
    <location>
        <begin position="251"/>
        <end position="354"/>
    </location>
</feature>
<organism evidence="11 12">
    <name type="scientific">Dictyostelium purpureum</name>
    <name type="common">Slime mold</name>
    <dbReference type="NCBI Taxonomy" id="5786"/>
    <lineage>
        <taxon>Eukaryota</taxon>
        <taxon>Amoebozoa</taxon>
        <taxon>Evosea</taxon>
        <taxon>Eumycetozoa</taxon>
        <taxon>Dictyostelia</taxon>
        <taxon>Dictyosteliales</taxon>
        <taxon>Dictyosteliaceae</taxon>
        <taxon>Dictyostelium</taxon>
    </lineage>
</organism>
<evidence type="ECO:0000313" key="12">
    <source>
        <dbReference type="Proteomes" id="UP000001064"/>
    </source>
</evidence>
<feature type="compositionally biased region" description="Basic residues" evidence="9">
    <location>
        <begin position="102"/>
        <end position="119"/>
    </location>
</feature>
<dbReference type="InterPro" id="IPR000467">
    <property type="entry name" value="G_patch_dom"/>
</dbReference>
<keyword evidence="5 7" id="KW-0508">mRNA splicing</keyword>
<dbReference type="GO" id="GO:0003676">
    <property type="term" value="F:nucleic acid binding"/>
    <property type="evidence" value="ECO:0007669"/>
    <property type="project" value="InterPro"/>
</dbReference>
<keyword evidence="8" id="KW-0175">Coiled coil</keyword>
<dbReference type="eggNOG" id="KOG2184">
    <property type="taxonomic scope" value="Eukaryota"/>
</dbReference>
<dbReference type="PIRSF" id="PIRSF017706">
    <property type="entry name" value="TFIP11"/>
    <property type="match status" value="1"/>
</dbReference>
<dbReference type="Pfam" id="PF01585">
    <property type="entry name" value="G-patch"/>
    <property type="match status" value="1"/>
</dbReference>
<reference evidence="12" key="1">
    <citation type="journal article" date="2011" name="Genome Biol.">
        <title>Comparative genomics of the social amoebae Dictyostelium discoideum and Dictyostelium purpureum.</title>
        <authorList>
            <consortium name="US DOE Joint Genome Institute (JGI-PGF)"/>
            <person name="Sucgang R."/>
            <person name="Kuo A."/>
            <person name="Tian X."/>
            <person name="Salerno W."/>
            <person name="Parikh A."/>
            <person name="Feasley C.L."/>
            <person name="Dalin E."/>
            <person name="Tu H."/>
            <person name="Huang E."/>
            <person name="Barry K."/>
            <person name="Lindquist E."/>
            <person name="Shapiro H."/>
            <person name="Bruce D."/>
            <person name="Schmutz J."/>
            <person name="Salamov A."/>
            <person name="Fey P."/>
            <person name="Gaudet P."/>
            <person name="Anjard C."/>
            <person name="Babu M.M."/>
            <person name="Basu S."/>
            <person name="Bushmanova Y."/>
            <person name="van der Wel H."/>
            <person name="Katoh-Kurasawa M."/>
            <person name="Dinh C."/>
            <person name="Coutinho P.M."/>
            <person name="Saito T."/>
            <person name="Elias M."/>
            <person name="Schaap P."/>
            <person name="Kay R.R."/>
            <person name="Henrissat B."/>
            <person name="Eichinger L."/>
            <person name="Rivero F."/>
            <person name="Putnam N.H."/>
            <person name="West C.M."/>
            <person name="Loomis W.F."/>
            <person name="Chisholm R.L."/>
            <person name="Shaulsky G."/>
            <person name="Strassmann J.E."/>
            <person name="Queller D.C."/>
            <person name="Kuspa A."/>
            <person name="Grigoriev I.V."/>
        </authorList>
    </citation>
    <scope>NUCLEOTIDE SEQUENCE [LARGE SCALE GENOMIC DNA]</scope>
    <source>
        <strain evidence="12">QSDP1</strain>
    </source>
</reference>
<accession>F0ZRY5</accession>
<dbReference type="GO" id="GO:0000390">
    <property type="term" value="P:spliceosomal complex disassembly"/>
    <property type="evidence" value="ECO:0000318"/>
    <property type="project" value="GO_Central"/>
</dbReference>
<dbReference type="InParanoid" id="F0ZRY5"/>
<dbReference type="OrthoDB" id="4822at2759"/>
<dbReference type="Proteomes" id="UP000001064">
    <property type="component" value="Unassembled WGS sequence"/>
</dbReference>
<dbReference type="InterPro" id="IPR045211">
    <property type="entry name" value="TFP11/STIP/Ntr1"/>
</dbReference>
<dbReference type="STRING" id="5786.F0ZRY5"/>
<dbReference type="GO" id="GO:0071008">
    <property type="term" value="C:U2-type post-mRNA release spliceosomal complex"/>
    <property type="evidence" value="ECO:0000318"/>
    <property type="project" value="GO_Central"/>
</dbReference>
<evidence type="ECO:0000256" key="7">
    <source>
        <dbReference type="PIRNR" id="PIRNR017706"/>
    </source>
</evidence>
<feature type="region of interest" description="Disordered" evidence="9">
    <location>
        <begin position="170"/>
        <end position="210"/>
    </location>
</feature>
<comment type="similarity">
    <text evidence="2 7">Belongs to the TFP11/STIP family.</text>
</comment>
<keyword evidence="4 7" id="KW-0747">Spliceosome</keyword>
<keyword evidence="12" id="KW-1185">Reference proteome</keyword>
<dbReference type="InterPro" id="IPR022159">
    <property type="entry name" value="STIP/TFIP11_N"/>
</dbReference>
<dbReference type="PANTHER" id="PTHR23329">
    <property type="entry name" value="TUFTELIN-INTERACTING PROTEIN 11-RELATED"/>
    <property type="match status" value="1"/>
</dbReference>
<dbReference type="Pfam" id="PF12457">
    <property type="entry name" value="TIP_N"/>
    <property type="match status" value="1"/>
</dbReference>
<feature type="compositionally biased region" description="Acidic residues" evidence="9">
    <location>
        <begin position="190"/>
        <end position="203"/>
    </location>
</feature>
<dbReference type="PROSITE" id="PS50174">
    <property type="entry name" value="G_PATCH"/>
    <property type="match status" value="1"/>
</dbReference>
<feature type="domain" description="G-patch" evidence="10">
    <location>
        <begin position="133"/>
        <end position="179"/>
    </location>
</feature>
<dbReference type="AlphaFoldDB" id="F0ZRY5"/>
<feature type="region of interest" description="Disordered" evidence="9">
    <location>
        <begin position="70"/>
        <end position="135"/>
    </location>
</feature>
<comment type="subcellular location">
    <subcellularLocation>
        <location evidence="1 7">Nucleus</location>
    </subcellularLocation>
</comment>
<evidence type="ECO:0000259" key="10">
    <source>
        <dbReference type="PROSITE" id="PS50174"/>
    </source>
</evidence>
<feature type="region of interest" description="Disordered" evidence="9">
    <location>
        <begin position="713"/>
        <end position="734"/>
    </location>
</feature>
<evidence type="ECO:0000256" key="8">
    <source>
        <dbReference type="SAM" id="Coils"/>
    </source>
</evidence>
<evidence type="ECO:0000256" key="6">
    <source>
        <dbReference type="ARBA" id="ARBA00023242"/>
    </source>
</evidence>
<protein>
    <recommendedName>
        <fullName evidence="10">G-patch domain-containing protein</fullName>
    </recommendedName>
</protein>
<dbReference type="Pfam" id="PF07842">
    <property type="entry name" value="GCFC"/>
    <property type="match status" value="1"/>
</dbReference>
<evidence type="ECO:0000256" key="2">
    <source>
        <dbReference type="ARBA" id="ARBA00010900"/>
    </source>
</evidence>
<evidence type="ECO:0000256" key="5">
    <source>
        <dbReference type="ARBA" id="ARBA00023187"/>
    </source>
</evidence>
<dbReference type="InterPro" id="IPR024933">
    <property type="entry name" value="TFP11"/>
</dbReference>
<dbReference type="SMART" id="SM00443">
    <property type="entry name" value="G_patch"/>
    <property type="match status" value="1"/>
</dbReference>
<dbReference type="EMBL" id="GL871149">
    <property type="protein sequence ID" value="EGC33277.1"/>
    <property type="molecule type" value="Genomic_DNA"/>
</dbReference>
<gene>
    <name evidence="11" type="ORF">DICPUDRAFT_80925</name>
</gene>
<evidence type="ECO:0000313" key="11">
    <source>
        <dbReference type="EMBL" id="EGC33277.1"/>
    </source>
</evidence>
<dbReference type="FunCoup" id="F0ZRY5">
    <property type="interactions" value="654"/>
</dbReference>
<name>F0ZRY5_DICPU</name>
<keyword evidence="6 7" id="KW-0539">Nucleus</keyword>
<dbReference type="KEGG" id="dpp:DICPUDRAFT_80925"/>
<evidence type="ECO:0000256" key="4">
    <source>
        <dbReference type="ARBA" id="ARBA00022728"/>
    </source>
</evidence>
<evidence type="ECO:0000256" key="3">
    <source>
        <dbReference type="ARBA" id="ARBA00022664"/>
    </source>
</evidence>
<dbReference type="PANTHER" id="PTHR23329:SF1">
    <property type="entry name" value="TUFTELIN-INTERACTING PROTEIN 11"/>
    <property type="match status" value="1"/>
</dbReference>
<dbReference type="RefSeq" id="XP_003290178.1">
    <property type="nucleotide sequence ID" value="XM_003290130.1"/>
</dbReference>
<dbReference type="GeneID" id="10504546"/>
<dbReference type="OMA" id="CEQDIIQ"/>
<evidence type="ECO:0000256" key="9">
    <source>
        <dbReference type="SAM" id="MobiDB-lite"/>
    </source>
</evidence>
<sequence length="814" mass="95862">MNYQYDEDDNEENFQQDINKKKKRKFTKEDSIYGVFNDGWGDYEDDEDNLNEEEYYKMKKRYQTPVGFVASGIYEPNSSKNKKEDNSNDDETDNNNNEKKEKKIKKEKKQSKKQTKKKFNKEEEDESLENKKVGGIGAMLLSKMGYSGSGGLGKGGTGMVEPIKVFVRPKNAGLSSVAEINNDKVNQTSSEDEDSSDDDDNSDDENKRSLGWKKKEKLKYDFDEHLSYKPQKQQKEEPKEKQIIIDMSGPETKLINNFKELNKQQKNQQQQNQNIKPLSEFKFNVELLLKFKELEIDNTNSKIKFERERIENLKRGQEKLNGSIENDNKKINSINEIIKLIEEQKQSHQQQKNQTYSIESLREVLKFFEILKFKFNNEYQQFQLYKLEKELIEPPLKSLVSNWNIESDPIYLLKQVKKLSTIFINQENNNNGYINNNDIQNLNNYYFLLIIRNIFLPKFKQFFRNQWNVKNPIIAATLISKWSNVLPEVCQEILLEQSILPKLKVEIEKWDPLTDPIPIHHWLLPWIPFLKEELKVFFPSIRQKIISGLVDWDPSDESAYEILVPWRDVFESNTIQSILNRFIIPKLKNSISTIQFLKHPQDNANTEIDNLIKWKEFMGLDTIISIVDKEFFNNWVQFIFNWLNESNPNFEEISNWYSFWKTKIPDEIKQIDTIKSKLSIAINLMKKSMKNEIININDYNIILNNHYNPNNNNNNNNNINNNTNNNTNDTNISNISHSNDLNNLSMKQMIEKIAINNGLLFLPSQKKNDKGQQIYTFDKYSIIIEKDLILLNNNGKWEPANIQLLLNNCIENKK</sequence>
<proteinExistence type="inferred from homology"/>
<dbReference type="VEuPathDB" id="AmoebaDB:DICPUDRAFT_80925"/>
<keyword evidence="3 7" id="KW-0507">mRNA processing</keyword>